<dbReference type="AlphaFoldDB" id="A0A518AV16"/>
<dbReference type="EMBL" id="CP036278">
    <property type="protein sequence ID" value="QDU58564.1"/>
    <property type="molecule type" value="Genomic_DNA"/>
</dbReference>
<dbReference type="NCBIfam" id="NF004834">
    <property type="entry name" value="PRK06185.1-3"/>
    <property type="match status" value="1"/>
</dbReference>
<dbReference type="Pfam" id="PF01494">
    <property type="entry name" value="FAD_binding_3"/>
    <property type="match status" value="1"/>
</dbReference>
<dbReference type="InterPro" id="IPR036188">
    <property type="entry name" value="FAD/NAD-bd_sf"/>
</dbReference>
<proteinExistence type="predicted"/>
<dbReference type="PANTHER" id="PTHR43476:SF5">
    <property type="entry name" value="FAD-DEPENDENT MONOOXYGENASE"/>
    <property type="match status" value="1"/>
</dbReference>
<gene>
    <name evidence="3" type="primary">kmo</name>
    <name evidence="3" type="ORF">Pan181_48030</name>
</gene>
<dbReference type="Gene3D" id="3.50.50.60">
    <property type="entry name" value="FAD/NAD(P)-binding domain"/>
    <property type="match status" value="2"/>
</dbReference>
<accession>A0A518AV16</accession>
<dbReference type="KEGG" id="amuc:Pan181_48030"/>
<reference evidence="3 4" key="1">
    <citation type="submission" date="2019-02" db="EMBL/GenBank/DDBJ databases">
        <title>Deep-cultivation of Planctomycetes and their phenomic and genomic characterization uncovers novel biology.</title>
        <authorList>
            <person name="Wiegand S."/>
            <person name="Jogler M."/>
            <person name="Boedeker C."/>
            <person name="Pinto D."/>
            <person name="Vollmers J."/>
            <person name="Rivas-Marin E."/>
            <person name="Kohn T."/>
            <person name="Peeters S.H."/>
            <person name="Heuer A."/>
            <person name="Rast P."/>
            <person name="Oberbeckmann S."/>
            <person name="Bunk B."/>
            <person name="Jeske O."/>
            <person name="Meyerdierks A."/>
            <person name="Storesund J.E."/>
            <person name="Kallscheuer N."/>
            <person name="Luecker S."/>
            <person name="Lage O.M."/>
            <person name="Pohl T."/>
            <person name="Merkel B.J."/>
            <person name="Hornburger P."/>
            <person name="Mueller R.-W."/>
            <person name="Bruemmer F."/>
            <person name="Labrenz M."/>
            <person name="Spormann A.M."/>
            <person name="Op den Camp H."/>
            <person name="Overmann J."/>
            <person name="Amann R."/>
            <person name="Jetten M.S.M."/>
            <person name="Mascher T."/>
            <person name="Medema M.H."/>
            <person name="Devos D.P."/>
            <person name="Kaster A.-K."/>
            <person name="Ovreas L."/>
            <person name="Rohde M."/>
            <person name="Galperin M.Y."/>
            <person name="Jogler C."/>
        </authorList>
    </citation>
    <scope>NUCLEOTIDE SEQUENCE [LARGE SCALE GENOMIC DNA]</scope>
    <source>
        <strain evidence="3 4">Pan181</strain>
    </source>
</reference>
<dbReference type="Proteomes" id="UP000315750">
    <property type="component" value="Chromosome"/>
</dbReference>
<feature type="domain" description="FAD-binding" evidence="2">
    <location>
        <begin position="10"/>
        <end position="344"/>
    </location>
</feature>
<keyword evidence="3" id="KW-0503">Monooxygenase</keyword>
<dbReference type="SUPFAM" id="SSF51905">
    <property type="entry name" value="FAD/NAD(P)-binding domain"/>
    <property type="match status" value="1"/>
</dbReference>
<evidence type="ECO:0000313" key="4">
    <source>
        <dbReference type="Proteomes" id="UP000315750"/>
    </source>
</evidence>
<dbReference type="OrthoDB" id="9806565at2"/>
<keyword evidence="4" id="KW-1185">Reference proteome</keyword>
<dbReference type="EC" id="1.14.13.9" evidence="3"/>
<dbReference type="InterPro" id="IPR050631">
    <property type="entry name" value="PheA/TfdB_FAD_monoxygenase"/>
</dbReference>
<keyword evidence="1 3" id="KW-0560">Oxidoreductase</keyword>
<dbReference type="PRINTS" id="PR00420">
    <property type="entry name" value="RNGMNOXGNASE"/>
</dbReference>
<evidence type="ECO:0000259" key="2">
    <source>
        <dbReference type="Pfam" id="PF01494"/>
    </source>
</evidence>
<name>A0A518AV16_9BACT</name>
<dbReference type="PANTHER" id="PTHR43476">
    <property type="entry name" value="3-(3-HYDROXY-PHENYL)PROPIONATE/3-HYDROXYCINNAMIC ACID HYDROXYLASE"/>
    <property type="match status" value="1"/>
</dbReference>
<dbReference type="GO" id="GO:0004502">
    <property type="term" value="F:kynurenine 3-monooxygenase activity"/>
    <property type="evidence" value="ECO:0007669"/>
    <property type="project" value="UniProtKB-EC"/>
</dbReference>
<dbReference type="GO" id="GO:0071949">
    <property type="term" value="F:FAD binding"/>
    <property type="evidence" value="ECO:0007669"/>
    <property type="project" value="InterPro"/>
</dbReference>
<evidence type="ECO:0000256" key="1">
    <source>
        <dbReference type="ARBA" id="ARBA00023002"/>
    </source>
</evidence>
<sequence length="411" mass="45927">MEPTTPSTICCIVGGGPAGMFLGYLLARAGIQITVLEKHTDFLRDFRGDTIHPSTMQLLKELDLLDEFLPLVDFRTDTLHVNIEGQDFVGPTFKHLNTTCPFIGFVPQWDLLNLMSEQASRYAEFDLRMGTKAVDVIRDNERVVGVRWESATEQGEILADLVVAADGRSSTIRDAVHRQASQQGIPIDVLWFRLDRPEEDDSHTLAWLKNGHMLVTIPRRDHYQTAMVIKKGAFDSIQQHGLPAFRETIAEVCPLLANVAEGVQDWQQVKLLTVEISRLERWHQEGLLFIGDAAHAMSPVGGVGINLAIQDAVATANLLAEPLRQQNVSEQHLAAVQHRRERAAIRTQRVQSMVHSLLFGHASSPGQPFSPPWYVRIGVSVLQPVLRRLAGRWVGIGFQPEHIETPDVHKP</sequence>
<dbReference type="RefSeq" id="WP_145250726.1">
    <property type="nucleotide sequence ID" value="NZ_CP036278.1"/>
</dbReference>
<evidence type="ECO:0000313" key="3">
    <source>
        <dbReference type="EMBL" id="QDU58564.1"/>
    </source>
</evidence>
<protein>
    <submittedName>
        <fullName evidence="3">Kynurenine 3-monooxygenase</fullName>
        <ecNumber evidence="3">1.14.13.9</ecNumber>
    </submittedName>
</protein>
<organism evidence="3 4">
    <name type="scientific">Aeoliella mucimassa</name>
    <dbReference type="NCBI Taxonomy" id="2527972"/>
    <lineage>
        <taxon>Bacteria</taxon>
        <taxon>Pseudomonadati</taxon>
        <taxon>Planctomycetota</taxon>
        <taxon>Planctomycetia</taxon>
        <taxon>Pirellulales</taxon>
        <taxon>Lacipirellulaceae</taxon>
        <taxon>Aeoliella</taxon>
    </lineage>
</organism>
<dbReference type="InterPro" id="IPR002938">
    <property type="entry name" value="FAD-bd"/>
</dbReference>